<keyword evidence="4" id="KW-1185">Reference proteome</keyword>
<gene>
    <name evidence="3" type="ORF">BLE401_10185</name>
</gene>
<dbReference type="Proteomes" id="UP000234271">
    <property type="component" value="Chromosome"/>
</dbReference>
<dbReference type="KEGG" id="blep:AL038_14070"/>
<evidence type="ECO:0000256" key="1">
    <source>
        <dbReference type="SAM" id="MobiDB-lite"/>
    </source>
</evidence>
<proteinExistence type="predicted"/>
<name>A0A2N9YEX6_9GAMM</name>
<evidence type="ECO:0000313" key="4">
    <source>
        <dbReference type="Proteomes" id="UP000234271"/>
    </source>
</evidence>
<sequence length="147" mass="16044">MPLWDDFIALCISLFVPVQAFIKSAFTSSGLPVKQLVTILVIVAITLGLAKALLFLLKNTIEILQRLVEISIMLLKLLSVIVGTVFVIALFKTLFVPPNSTCGLIRELPFVRCVPISEPTPAPVTPDKLPQSLSKPVKPENNKPPSK</sequence>
<keyword evidence="2" id="KW-0472">Membrane</keyword>
<protein>
    <submittedName>
        <fullName evidence="3">Uncharacterized protein</fullName>
    </submittedName>
</protein>
<organism evidence="3 4">
    <name type="scientific">Beggiatoa leptomitoformis</name>
    <dbReference type="NCBI Taxonomy" id="288004"/>
    <lineage>
        <taxon>Bacteria</taxon>
        <taxon>Pseudomonadati</taxon>
        <taxon>Pseudomonadota</taxon>
        <taxon>Gammaproteobacteria</taxon>
        <taxon>Thiotrichales</taxon>
        <taxon>Thiotrichaceae</taxon>
        <taxon>Beggiatoa</taxon>
    </lineage>
</organism>
<evidence type="ECO:0000313" key="3">
    <source>
        <dbReference type="EMBL" id="AUI69030.1"/>
    </source>
</evidence>
<keyword evidence="2" id="KW-1133">Transmembrane helix</keyword>
<dbReference type="OrthoDB" id="9966043at2"/>
<reference evidence="4" key="1">
    <citation type="submission" date="2016-12" db="EMBL/GenBank/DDBJ databases">
        <title>Complete Genome Sequence of Beggiatoa leptomitiformis D-401.</title>
        <authorList>
            <person name="Fomenkov A."/>
            <person name="Vincze T."/>
            <person name="Grabovich M."/>
            <person name="Anton B.P."/>
            <person name="Dubinina G."/>
            <person name="Orlova M."/>
            <person name="Belousova E."/>
            <person name="Roberts R.J."/>
        </authorList>
    </citation>
    <scope>NUCLEOTIDE SEQUENCE [LARGE SCALE GENOMIC DNA]</scope>
    <source>
        <strain evidence="4">D-401</strain>
    </source>
</reference>
<feature type="transmembrane region" description="Helical" evidence="2">
    <location>
        <begin position="77"/>
        <end position="96"/>
    </location>
</feature>
<dbReference type="AlphaFoldDB" id="A0A2N9YEX6"/>
<dbReference type="EMBL" id="CP018889">
    <property type="protein sequence ID" value="AUI69030.1"/>
    <property type="molecule type" value="Genomic_DNA"/>
</dbReference>
<dbReference type="STRING" id="288004.AL038_14070"/>
<keyword evidence="2" id="KW-0812">Transmembrane</keyword>
<dbReference type="RefSeq" id="WP_062153853.1">
    <property type="nucleotide sequence ID" value="NZ_CP012373.2"/>
</dbReference>
<evidence type="ECO:0000256" key="2">
    <source>
        <dbReference type="SAM" id="Phobius"/>
    </source>
</evidence>
<accession>A0A2N9YEX6</accession>
<feature type="transmembrane region" description="Helical" evidence="2">
    <location>
        <begin position="36"/>
        <end position="57"/>
    </location>
</feature>
<feature type="region of interest" description="Disordered" evidence="1">
    <location>
        <begin position="119"/>
        <end position="147"/>
    </location>
</feature>